<dbReference type="EMBL" id="HAEF01002690">
    <property type="protein sequence ID" value="SBR40072.1"/>
    <property type="molecule type" value="Transcribed_RNA"/>
</dbReference>
<proteinExistence type="predicted"/>
<feature type="transmembrane region" description="Helical" evidence="1">
    <location>
        <begin position="52"/>
        <end position="68"/>
    </location>
</feature>
<dbReference type="AlphaFoldDB" id="A0A1A8L605"/>
<keyword evidence="1" id="KW-0472">Membrane</keyword>
<feature type="non-terminal residue" evidence="2">
    <location>
        <position position="1"/>
    </location>
</feature>
<evidence type="ECO:0000313" key="2">
    <source>
        <dbReference type="EMBL" id="SBR40072.1"/>
    </source>
</evidence>
<feature type="non-terminal residue" evidence="2">
    <location>
        <position position="119"/>
    </location>
</feature>
<feature type="transmembrane region" description="Helical" evidence="1">
    <location>
        <begin position="6"/>
        <end position="24"/>
    </location>
</feature>
<gene>
    <name evidence="2" type="primary">Nfu_g_1_023759</name>
</gene>
<sequence>FIVVVCVLHYFICVLISVYLCFLCREKQATMDGQLHGEQDTHPPAMHTTYKLYSRFYIIFYGIYLLYFDAKKLFWTDILHCLAHFTPLTVFMCNKIDCSQLHNSLMFFFFLTEMYSSLV</sequence>
<reference evidence="2" key="2">
    <citation type="submission" date="2016-06" db="EMBL/GenBank/DDBJ databases">
        <title>The genome of a short-lived fish provides insights into sex chromosome evolution and the genetic control of aging.</title>
        <authorList>
            <person name="Reichwald K."/>
            <person name="Felder M."/>
            <person name="Petzold A."/>
            <person name="Koch P."/>
            <person name="Groth M."/>
            <person name="Platzer M."/>
        </authorList>
    </citation>
    <scope>NUCLEOTIDE SEQUENCE</scope>
    <source>
        <tissue evidence="2">Brain</tissue>
    </source>
</reference>
<keyword evidence="1" id="KW-1133">Transmembrane helix</keyword>
<protein>
    <submittedName>
        <fullName evidence="2">Uncharacterized protein</fullName>
    </submittedName>
</protein>
<name>A0A1A8L605_9TELE</name>
<keyword evidence="1" id="KW-0812">Transmembrane</keyword>
<evidence type="ECO:0000256" key="1">
    <source>
        <dbReference type="SAM" id="Phobius"/>
    </source>
</evidence>
<reference evidence="2" key="1">
    <citation type="submission" date="2016-05" db="EMBL/GenBank/DDBJ databases">
        <authorList>
            <person name="Lavstsen T."/>
            <person name="Jespersen J.S."/>
        </authorList>
    </citation>
    <scope>NUCLEOTIDE SEQUENCE</scope>
    <source>
        <tissue evidence="2">Brain</tissue>
    </source>
</reference>
<accession>A0A1A8L605</accession>
<organism evidence="2">
    <name type="scientific">Nothobranchius pienaari</name>
    <dbReference type="NCBI Taxonomy" id="704102"/>
    <lineage>
        <taxon>Eukaryota</taxon>
        <taxon>Metazoa</taxon>
        <taxon>Chordata</taxon>
        <taxon>Craniata</taxon>
        <taxon>Vertebrata</taxon>
        <taxon>Euteleostomi</taxon>
        <taxon>Actinopterygii</taxon>
        <taxon>Neopterygii</taxon>
        <taxon>Teleostei</taxon>
        <taxon>Neoteleostei</taxon>
        <taxon>Acanthomorphata</taxon>
        <taxon>Ovalentaria</taxon>
        <taxon>Atherinomorphae</taxon>
        <taxon>Cyprinodontiformes</taxon>
        <taxon>Nothobranchiidae</taxon>
        <taxon>Nothobranchius</taxon>
    </lineage>
</organism>